<name>A0A0B6YXJ2_9EUPU</name>
<organism evidence="1">
    <name type="scientific">Arion vulgaris</name>
    <dbReference type="NCBI Taxonomy" id="1028688"/>
    <lineage>
        <taxon>Eukaryota</taxon>
        <taxon>Metazoa</taxon>
        <taxon>Spiralia</taxon>
        <taxon>Lophotrochozoa</taxon>
        <taxon>Mollusca</taxon>
        <taxon>Gastropoda</taxon>
        <taxon>Heterobranchia</taxon>
        <taxon>Euthyneura</taxon>
        <taxon>Panpulmonata</taxon>
        <taxon>Eupulmonata</taxon>
        <taxon>Stylommatophora</taxon>
        <taxon>Helicina</taxon>
        <taxon>Arionoidea</taxon>
        <taxon>Arionidae</taxon>
        <taxon>Arion</taxon>
    </lineage>
</organism>
<protein>
    <submittedName>
        <fullName evidence="1">Uncharacterized protein</fullName>
    </submittedName>
</protein>
<accession>A0A0B6YXJ2</accession>
<feature type="non-terminal residue" evidence="1">
    <location>
        <position position="66"/>
    </location>
</feature>
<proteinExistence type="predicted"/>
<dbReference type="AlphaFoldDB" id="A0A0B6YXJ2"/>
<dbReference type="EMBL" id="HACG01013987">
    <property type="protein sequence ID" value="CEK60852.1"/>
    <property type="molecule type" value="Transcribed_RNA"/>
</dbReference>
<reference evidence="1" key="1">
    <citation type="submission" date="2014-12" db="EMBL/GenBank/DDBJ databases">
        <title>Insight into the proteome of Arion vulgaris.</title>
        <authorList>
            <person name="Aradska J."/>
            <person name="Bulat T."/>
            <person name="Smidak R."/>
            <person name="Sarate P."/>
            <person name="Gangsoo J."/>
            <person name="Sialana F."/>
            <person name="Bilban M."/>
            <person name="Lubec G."/>
        </authorList>
    </citation>
    <scope>NUCLEOTIDE SEQUENCE</scope>
    <source>
        <tissue evidence="1">Skin</tissue>
    </source>
</reference>
<sequence length="66" mass="7443">MDWENKFYTIVKETKDNLAKAKEKLSSKTTTTISDYSLGTARPDSRFQQNIAQLPLSNTVDLDMSG</sequence>
<gene>
    <name evidence="1" type="primary">ORF40550</name>
</gene>
<evidence type="ECO:0000313" key="1">
    <source>
        <dbReference type="EMBL" id="CEK60852.1"/>
    </source>
</evidence>